<feature type="transmembrane region" description="Helical" evidence="7">
    <location>
        <begin position="132"/>
        <end position="153"/>
    </location>
</feature>
<evidence type="ECO:0000256" key="1">
    <source>
        <dbReference type="ARBA" id="ARBA00004651"/>
    </source>
</evidence>
<evidence type="ECO:0000256" key="7">
    <source>
        <dbReference type="SAM" id="Phobius"/>
    </source>
</evidence>
<organism evidence="9 10">
    <name type="scientific">Propionispira arboris</name>
    <dbReference type="NCBI Taxonomy" id="84035"/>
    <lineage>
        <taxon>Bacteria</taxon>
        <taxon>Bacillati</taxon>
        <taxon>Bacillota</taxon>
        <taxon>Negativicutes</taxon>
        <taxon>Selenomonadales</taxon>
        <taxon>Selenomonadaceae</taxon>
        <taxon>Propionispira</taxon>
    </lineage>
</organism>
<proteinExistence type="predicted"/>
<evidence type="ECO:0000256" key="4">
    <source>
        <dbReference type="ARBA" id="ARBA00022692"/>
    </source>
</evidence>
<evidence type="ECO:0000256" key="6">
    <source>
        <dbReference type="ARBA" id="ARBA00023136"/>
    </source>
</evidence>
<dbReference type="SUPFAM" id="SSF103473">
    <property type="entry name" value="MFS general substrate transporter"/>
    <property type="match status" value="1"/>
</dbReference>
<feature type="transmembrane region" description="Helical" evidence="7">
    <location>
        <begin position="305"/>
        <end position="327"/>
    </location>
</feature>
<dbReference type="RefSeq" id="WP_019552206.1">
    <property type="nucleotide sequence ID" value="NZ_FNZK01000008.1"/>
</dbReference>
<name>A0A1H6YXB0_9FIRM</name>
<dbReference type="InterPro" id="IPR036259">
    <property type="entry name" value="MFS_trans_sf"/>
</dbReference>
<evidence type="ECO:0000256" key="5">
    <source>
        <dbReference type="ARBA" id="ARBA00022989"/>
    </source>
</evidence>
<feature type="transmembrane region" description="Helical" evidence="7">
    <location>
        <begin position="339"/>
        <end position="361"/>
    </location>
</feature>
<keyword evidence="5 7" id="KW-1133">Transmembrane helix</keyword>
<dbReference type="InterPro" id="IPR020846">
    <property type="entry name" value="MFS_dom"/>
</dbReference>
<evidence type="ECO:0000256" key="3">
    <source>
        <dbReference type="ARBA" id="ARBA00022475"/>
    </source>
</evidence>
<evidence type="ECO:0000313" key="10">
    <source>
        <dbReference type="Proteomes" id="UP000199662"/>
    </source>
</evidence>
<protein>
    <submittedName>
        <fullName evidence="9">Predicted arabinose efflux permease, MFS family</fullName>
    </submittedName>
</protein>
<dbReference type="GO" id="GO:0005886">
    <property type="term" value="C:plasma membrane"/>
    <property type="evidence" value="ECO:0007669"/>
    <property type="project" value="UniProtKB-SubCell"/>
</dbReference>
<feature type="transmembrane region" description="Helical" evidence="7">
    <location>
        <begin position="47"/>
        <end position="66"/>
    </location>
</feature>
<dbReference type="Pfam" id="PF07690">
    <property type="entry name" value="MFS_1"/>
    <property type="match status" value="1"/>
</dbReference>
<dbReference type="AlphaFoldDB" id="A0A1H6YXB0"/>
<dbReference type="InterPro" id="IPR011701">
    <property type="entry name" value="MFS"/>
</dbReference>
<keyword evidence="4 7" id="KW-0812">Transmembrane</keyword>
<feature type="transmembrane region" description="Helical" evidence="7">
    <location>
        <begin position="106"/>
        <end position="125"/>
    </location>
</feature>
<keyword evidence="6 7" id="KW-0472">Membrane</keyword>
<dbReference type="CDD" id="cd17391">
    <property type="entry name" value="MFS_MdtG_MDR_like"/>
    <property type="match status" value="1"/>
</dbReference>
<feature type="transmembrane region" description="Helical" evidence="7">
    <location>
        <begin position="78"/>
        <end position="100"/>
    </location>
</feature>
<dbReference type="STRING" id="84035.SAMN05660742_10843"/>
<keyword evidence="10" id="KW-1185">Reference proteome</keyword>
<keyword evidence="2" id="KW-0813">Transport</keyword>
<feature type="transmembrane region" description="Helical" evidence="7">
    <location>
        <begin position="165"/>
        <end position="185"/>
    </location>
</feature>
<accession>A0A1H6YXB0</accession>
<feature type="transmembrane region" description="Helical" evidence="7">
    <location>
        <begin position="367"/>
        <end position="385"/>
    </location>
</feature>
<dbReference type="Proteomes" id="UP000199662">
    <property type="component" value="Unassembled WGS sequence"/>
</dbReference>
<feature type="transmembrane region" description="Helical" evidence="7">
    <location>
        <begin position="281"/>
        <end position="299"/>
    </location>
</feature>
<feature type="transmembrane region" description="Helical" evidence="7">
    <location>
        <begin position="249"/>
        <end position="269"/>
    </location>
</feature>
<keyword evidence="3" id="KW-1003">Cell membrane</keyword>
<dbReference type="EMBL" id="FNZK01000008">
    <property type="protein sequence ID" value="SEJ45858.1"/>
    <property type="molecule type" value="Genomic_DNA"/>
</dbReference>
<dbReference type="PROSITE" id="PS50850">
    <property type="entry name" value="MFS"/>
    <property type="match status" value="1"/>
</dbReference>
<dbReference type="PANTHER" id="PTHR43414">
    <property type="entry name" value="MULTIDRUG RESISTANCE PROTEIN MDTG"/>
    <property type="match status" value="1"/>
</dbReference>
<reference evidence="9 10" key="1">
    <citation type="submission" date="2016-10" db="EMBL/GenBank/DDBJ databases">
        <authorList>
            <person name="de Groot N.N."/>
        </authorList>
    </citation>
    <scope>NUCLEOTIDE SEQUENCE [LARGE SCALE GENOMIC DNA]</scope>
    <source>
        <strain evidence="9 10">DSM 2179</strain>
    </source>
</reference>
<gene>
    <name evidence="9" type="ORF">SAMN05660742_10843</name>
</gene>
<evidence type="ECO:0000259" key="8">
    <source>
        <dbReference type="PROSITE" id="PS50850"/>
    </source>
</evidence>
<dbReference type="GO" id="GO:0022857">
    <property type="term" value="F:transmembrane transporter activity"/>
    <property type="evidence" value="ECO:0007669"/>
    <property type="project" value="InterPro"/>
</dbReference>
<evidence type="ECO:0000313" key="9">
    <source>
        <dbReference type="EMBL" id="SEJ45858.1"/>
    </source>
</evidence>
<evidence type="ECO:0000256" key="2">
    <source>
        <dbReference type="ARBA" id="ARBA00022448"/>
    </source>
</evidence>
<dbReference type="PANTHER" id="PTHR43414:SF6">
    <property type="entry name" value="MULTIDRUG RESISTANCE PROTEIN MDTG"/>
    <property type="match status" value="1"/>
</dbReference>
<sequence length="404" mass="44109">MEIWKRNLWICWLGSFATSAALSQIAPVLPLYIDKLGMHNLADIEMWSGIAFGSTTLIASIFSPFWGKIADKYGRKPMLLRASFGMSIVLASMGFVQSVYQLVGLRMLMGTISGFNSGAITLIATQASKEKAGWALGTLSTGAVGGTLLGPLIGGYLVEMFGFRAVFLSMGSLLLIAFLLTFFFVQENFTRTTKPLLSFREICHTLPDKQLIFAMFITTFTLQLALFSIEPVITIYISTLSPNTAHLAFISGLVFASSGLSSMLVAPRLGKLADKVGAHKVILIALFAASFLFIPQAFVSNEWQLMGLRFLVGIATGALLPSINTMLKQSISSDIAGRIFSYNQTAQFLGMFFGAVFGGQIAAHLGIRYVFFMTSILLFVNGLWVHHNVYKKASLEFEHALPHS</sequence>
<feature type="domain" description="Major facilitator superfamily (MFS) profile" evidence="8">
    <location>
        <begin position="7"/>
        <end position="393"/>
    </location>
</feature>
<feature type="transmembrane region" description="Helical" evidence="7">
    <location>
        <begin position="211"/>
        <end position="237"/>
    </location>
</feature>
<dbReference type="Gene3D" id="1.20.1250.20">
    <property type="entry name" value="MFS general substrate transporter like domains"/>
    <property type="match status" value="2"/>
</dbReference>
<comment type="subcellular location">
    <subcellularLocation>
        <location evidence="1">Cell membrane</location>
        <topology evidence="1">Multi-pass membrane protein</topology>
    </subcellularLocation>
</comment>